<feature type="signal peptide" evidence="4">
    <location>
        <begin position="1"/>
        <end position="26"/>
    </location>
</feature>
<comment type="caution">
    <text evidence="6">The sequence shown here is derived from an EMBL/GenBank/DDBJ whole genome shotgun (WGS) entry which is preliminary data.</text>
</comment>
<dbReference type="InterPro" id="IPR001547">
    <property type="entry name" value="Glyco_hydro_5"/>
</dbReference>
<keyword evidence="1 3" id="KW-0378">Hydrolase</keyword>
<dbReference type="SUPFAM" id="SSF51445">
    <property type="entry name" value="(Trans)glycosidases"/>
    <property type="match status" value="1"/>
</dbReference>
<comment type="similarity">
    <text evidence="3">Belongs to the glycosyl hydrolase 5 (cellulase A) family.</text>
</comment>
<dbReference type="PANTHER" id="PTHR34142:SF1">
    <property type="entry name" value="GLYCOSIDE HYDROLASE FAMILY 5 DOMAIN-CONTAINING PROTEIN"/>
    <property type="match status" value="1"/>
</dbReference>
<dbReference type="AlphaFoldDB" id="A0A5M9HCQ7"/>
<feature type="chain" id="PRO_5024467271" evidence="4">
    <location>
        <begin position="27"/>
        <end position="346"/>
    </location>
</feature>
<proteinExistence type="inferred from homology"/>
<dbReference type="Proteomes" id="UP000322918">
    <property type="component" value="Unassembled WGS sequence"/>
</dbReference>
<protein>
    <submittedName>
        <fullName evidence="6">Glycoside hydrolase family 5 protein</fullName>
    </submittedName>
</protein>
<keyword evidence="4" id="KW-0732">Signal</keyword>
<keyword evidence="7" id="KW-1185">Reference proteome</keyword>
<evidence type="ECO:0000256" key="3">
    <source>
        <dbReference type="RuleBase" id="RU361153"/>
    </source>
</evidence>
<dbReference type="EMBL" id="VWNE01000007">
    <property type="protein sequence ID" value="KAA8484712.1"/>
    <property type="molecule type" value="Genomic_DNA"/>
</dbReference>
<keyword evidence="2 3" id="KW-0326">Glycosidase</keyword>
<sequence length="346" mass="39670">MKIKSMMFRFILTALLISGLFQGSMAQQSDLPFGINLAGAEFAHDKIPGIYNKNYIYPTTAELDYFKSKGLTLFRLPFLWERIQPQLNGSLDVEELKRMKTFVDNAKERGLWVILDMHNYCRRYENGTRHIIGSPEVSIAHVADAWAKLAGEFRSYSNIWGYGIMNEPHDLLENTPWFNIAQGIITQIRSVDTRTPIIVAGDSWSSAERWPVMSGNLKNLKDPSRNLIYEGHIYFDEDASGSYRNTYEKEMATPSTGIVRAVPFVNWLKKNNLRGFIGEYGVPDNDPRWLVTLDNFLAYLKKNDINGTYWAAGPMWGKYKLAVEPVNGQDRPQMKVLEKYKTADKK</sequence>
<organism evidence="6 7">
    <name type="scientific">Arcticibacter tournemirensis</name>
    <dbReference type="NCBI Taxonomy" id="699437"/>
    <lineage>
        <taxon>Bacteria</taxon>
        <taxon>Pseudomonadati</taxon>
        <taxon>Bacteroidota</taxon>
        <taxon>Sphingobacteriia</taxon>
        <taxon>Sphingobacteriales</taxon>
        <taxon>Sphingobacteriaceae</taxon>
        <taxon>Arcticibacter</taxon>
    </lineage>
</organism>
<dbReference type="GO" id="GO:0009251">
    <property type="term" value="P:glucan catabolic process"/>
    <property type="evidence" value="ECO:0007669"/>
    <property type="project" value="TreeGrafter"/>
</dbReference>
<name>A0A5M9HCQ7_9SPHI</name>
<evidence type="ECO:0000256" key="4">
    <source>
        <dbReference type="SAM" id="SignalP"/>
    </source>
</evidence>
<evidence type="ECO:0000256" key="1">
    <source>
        <dbReference type="ARBA" id="ARBA00022801"/>
    </source>
</evidence>
<dbReference type="Pfam" id="PF00150">
    <property type="entry name" value="Cellulase"/>
    <property type="match status" value="1"/>
</dbReference>
<gene>
    <name evidence="6" type="ORF">F1649_05945</name>
</gene>
<evidence type="ECO:0000256" key="2">
    <source>
        <dbReference type="ARBA" id="ARBA00023295"/>
    </source>
</evidence>
<dbReference type="OrthoDB" id="9800955at2"/>
<evidence type="ECO:0000313" key="6">
    <source>
        <dbReference type="EMBL" id="KAA8484712.1"/>
    </source>
</evidence>
<dbReference type="GO" id="GO:0004553">
    <property type="term" value="F:hydrolase activity, hydrolyzing O-glycosyl compounds"/>
    <property type="evidence" value="ECO:0007669"/>
    <property type="project" value="InterPro"/>
</dbReference>
<feature type="domain" description="Glycoside hydrolase family 5" evidence="5">
    <location>
        <begin position="46"/>
        <end position="314"/>
    </location>
</feature>
<accession>A0A5M9HCQ7</accession>
<dbReference type="InterPro" id="IPR017853">
    <property type="entry name" value="GH"/>
</dbReference>
<reference evidence="6 7" key="1">
    <citation type="submission" date="2019-09" db="EMBL/GenBank/DDBJ databases">
        <title>Pararcticibacter amylolyticus gen. nov., sp. nov., isolated from a rottenly hemp rope, and reclassification of Pedobacter tournemirensis as Pararcticibacter tournemirensis comb. nov.</title>
        <authorList>
            <person name="Cai Y."/>
        </authorList>
    </citation>
    <scope>NUCLEOTIDE SEQUENCE [LARGE SCALE GENOMIC DNA]</scope>
    <source>
        <strain evidence="6 7">TF5-37.2-LB10</strain>
    </source>
</reference>
<evidence type="ECO:0000259" key="5">
    <source>
        <dbReference type="Pfam" id="PF00150"/>
    </source>
</evidence>
<evidence type="ECO:0000313" key="7">
    <source>
        <dbReference type="Proteomes" id="UP000322918"/>
    </source>
</evidence>
<dbReference type="Gene3D" id="3.20.20.80">
    <property type="entry name" value="Glycosidases"/>
    <property type="match status" value="1"/>
</dbReference>
<dbReference type="PANTHER" id="PTHR34142">
    <property type="entry name" value="ENDO-BETA-1,4-GLUCANASE A"/>
    <property type="match status" value="1"/>
</dbReference>